<dbReference type="CDD" id="cd04818">
    <property type="entry name" value="PA_subtilisin_1"/>
    <property type="match status" value="1"/>
</dbReference>
<feature type="chain" id="PRO_5002028004" evidence="11">
    <location>
        <begin position="27"/>
        <end position="1125"/>
    </location>
</feature>
<dbReference type="Gene3D" id="3.40.50.200">
    <property type="entry name" value="Peptidase S8/S53 domain"/>
    <property type="match status" value="1"/>
</dbReference>
<dbReference type="KEGG" id="pseo:OM33_15420"/>
<dbReference type="InterPro" id="IPR050131">
    <property type="entry name" value="Peptidase_S8_subtilisin-like"/>
</dbReference>
<sequence>MTKFGTKRTVIALSVASAIATTAVNAATFEQYNYSGAKAIKAQATKNSDGQEAREATAWLVKLNTPAIAQAKTANIAKQTASIMASQAVVESAIQSQDLNITIVAKTSKLVNGLLVKGDKNEIDQLVSHNEVDGIFPIYDSKLHIADSADYIKATEVVASGVAKGNGVKVAVLDTGIDYTHAAFGGEGTEAAYIAAAEDPTDAVAWPQGQVMGGYDFYNMDPDPIDAGTSHGTHVSHSVSGIAPNVELYAYSVCAGGCPGVAQFMALEAAMDPNNDGDISDRVDVINMSLGGDFGDIATDGVGLAINQAVKLGTTVVISAGNDGAYPFIVGGPSTSENALSVGAMTHPTDESLIPSGTINGEEAIIQIASFGPREAYSLSNTDLEVVYPDANQTACEAFADGTDFTGKAVVLDRGGCAFVTKVLMAQEKGAEFVFIANNNDDGTPAPMGGSSSEVTIPSVGITYQAGMALKESGIFSVNVEAIVTSGAIASFTSRGPSMDGLLKPEITAPGVNIMTAHPGTGDGLSGATGTSFSGPMTAGAMSLLKEAHPNRNAYELKATIMNTANLDVTMEPRSLNPDTELAPISYIGAGLVDVNKAAHLPVAAWAKDTKQGALSLGLVNPSQATDYVKTVQVKNFTNETKTYSLSLEQRFANDIERGALMVSHPESITVPGGQTVSFDVTFNIDPAKLPEWTLDQSNIGTRDATADLTNLELDGALIFSEGGEKAFHLVYHTLPKAAAELAFEPVKMEGGTAHKVTNIGAADFEPFFAPTTVVDDVDGNRLDLVGGSVEMIPVPAEFCETGYAVFSTLAMNEGVNHSYIGGFMVDFDLDRDGEYDVTAQNGKLEWFYDVEPTQISFTHGYGSTSGWLGNMFHTTGNNYMTIMSCLGAFGLTADDMGITADVRFRIEEYTWSPIAYDSLDNAMGTFTFTPSQPIAALMTADGNLVESLATGESAYLAHAGQDFMILSESGSKAINATPSADRAVAPMLADAEFSIAENSEDGTVVGMLEVSYGAELANMVSEFIVVNQTSTAVKLEQTGEIVVADKSVLDYEAGLTEIEMEVVVTDTAGNISEPAMVKIMVTDVNENPLPEPITPPTTKKSSGSFGWLALLAAPLAFIRRRKMK</sequence>
<keyword evidence="3" id="KW-0964">Secreted</keyword>
<dbReference type="InterPro" id="IPR003137">
    <property type="entry name" value="PA_domain"/>
</dbReference>
<keyword evidence="4 9" id="KW-0645">Protease</keyword>
<keyword evidence="6 9" id="KW-0378">Hydrolase</keyword>
<dbReference type="PROSITE" id="PS50268">
    <property type="entry name" value="CADHERIN_2"/>
    <property type="match status" value="1"/>
</dbReference>
<dbReference type="EMBL" id="CP009889">
    <property type="protein sequence ID" value="AIY66535.1"/>
    <property type="molecule type" value="Genomic_DNA"/>
</dbReference>
<accession>A0A0A7EIQ1</accession>
<dbReference type="Gene3D" id="2.60.40.60">
    <property type="entry name" value="Cadherins"/>
    <property type="match status" value="1"/>
</dbReference>
<evidence type="ECO:0000256" key="4">
    <source>
        <dbReference type="ARBA" id="ARBA00022670"/>
    </source>
</evidence>
<dbReference type="InterPro" id="IPR000209">
    <property type="entry name" value="Peptidase_S8/S53_dom"/>
</dbReference>
<dbReference type="GO" id="GO:0004252">
    <property type="term" value="F:serine-type endopeptidase activity"/>
    <property type="evidence" value="ECO:0007669"/>
    <property type="project" value="UniProtKB-UniRule"/>
</dbReference>
<proteinExistence type="inferred from homology"/>
<evidence type="ECO:0000256" key="2">
    <source>
        <dbReference type="ARBA" id="ARBA00022512"/>
    </source>
</evidence>
<dbReference type="Pfam" id="PF00082">
    <property type="entry name" value="Peptidase_S8"/>
    <property type="match status" value="1"/>
</dbReference>
<dbReference type="InterPro" id="IPR020008">
    <property type="entry name" value="GlyGly_CTERM"/>
</dbReference>
<dbReference type="GO" id="GO:0007156">
    <property type="term" value="P:homophilic cell adhesion via plasma membrane adhesion molecules"/>
    <property type="evidence" value="ECO:0007669"/>
    <property type="project" value="InterPro"/>
</dbReference>
<dbReference type="PANTHER" id="PTHR43806:SF11">
    <property type="entry name" value="CEREVISIN-RELATED"/>
    <property type="match status" value="1"/>
</dbReference>
<dbReference type="InterPro" id="IPR023827">
    <property type="entry name" value="Peptidase_S8_Asp-AS"/>
</dbReference>
<evidence type="ECO:0000256" key="7">
    <source>
        <dbReference type="ARBA" id="ARBA00022825"/>
    </source>
</evidence>
<protein>
    <submittedName>
        <fullName evidence="13">Serine protease</fullName>
    </submittedName>
</protein>
<dbReference type="CDD" id="cd07474">
    <property type="entry name" value="Peptidases_S8_subtilisin_Vpr-like"/>
    <property type="match status" value="1"/>
</dbReference>
<evidence type="ECO:0000256" key="9">
    <source>
        <dbReference type="PROSITE-ProRule" id="PRU01240"/>
    </source>
</evidence>
<keyword evidence="2" id="KW-0134">Cell wall</keyword>
<dbReference type="SUPFAM" id="SSF52025">
    <property type="entry name" value="PA domain"/>
    <property type="match status" value="1"/>
</dbReference>
<evidence type="ECO:0000256" key="11">
    <source>
        <dbReference type="SAM" id="SignalP"/>
    </source>
</evidence>
<dbReference type="PROSITE" id="PS51892">
    <property type="entry name" value="SUBTILASE"/>
    <property type="match status" value="1"/>
</dbReference>
<dbReference type="InterPro" id="IPR015500">
    <property type="entry name" value="Peptidase_S8_subtilisin-rel"/>
</dbReference>
<dbReference type="InterPro" id="IPR002126">
    <property type="entry name" value="Cadherin-like_dom"/>
</dbReference>
<feature type="domain" description="Cadherin" evidence="12">
    <location>
        <begin position="988"/>
        <end position="1095"/>
    </location>
</feature>
<evidence type="ECO:0000256" key="10">
    <source>
        <dbReference type="RuleBase" id="RU003355"/>
    </source>
</evidence>
<dbReference type="PANTHER" id="PTHR43806">
    <property type="entry name" value="PEPTIDASE S8"/>
    <property type="match status" value="1"/>
</dbReference>
<dbReference type="Pfam" id="PF02225">
    <property type="entry name" value="PA"/>
    <property type="match status" value="1"/>
</dbReference>
<feature type="active site" description="Charge relay system" evidence="8 9">
    <location>
        <position position="231"/>
    </location>
</feature>
<evidence type="ECO:0000313" key="13">
    <source>
        <dbReference type="EMBL" id="AIY66535.1"/>
    </source>
</evidence>
<organism evidence="13 14">
    <name type="scientific">Pseudoalteromonas piratica</name>
    <dbReference type="NCBI Taxonomy" id="1348114"/>
    <lineage>
        <taxon>Bacteria</taxon>
        <taxon>Pseudomonadati</taxon>
        <taxon>Pseudomonadota</taxon>
        <taxon>Gammaproteobacteria</taxon>
        <taxon>Alteromonadales</taxon>
        <taxon>Pseudoalteromonadaceae</taxon>
        <taxon>Pseudoalteromonas</taxon>
    </lineage>
</organism>
<feature type="signal peptide" evidence="11">
    <location>
        <begin position="1"/>
        <end position="26"/>
    </location>
</feature>
<evidence type="ECO:0000256" key="5">
    <source>
        <dbReference type="ARBA" id="ARBA00022729"/>
    </source>
</evidence>
<gene>
    <name evidence="13" type="ORF">OM33_15420</name>
</gene>
<dbReference type="eggNOG" id="COG1404">
    <property type="taxonomic scope" value="Bacteria"/>
</dbReference>
<dbReference type="PRINTS" id="PR00723">
    <property type="entry name" value="SUBTILISIN"/>
</dbReference>
<dbReference type="AlphaFoldDB" id="A0A0A7EIQ1"/>
<dbReference type="GO" id="GO:0005509">
    <property type="term" value="F:calcium ion binding"/>
    <property type="evidence" value="ECO:0007669"/>
    <property type="project" value="InterPro"/>
</dbReference>
<dbReference type="InterPro" id="IPR034213">
    <property type="entry name" value="S8_Vpr-like"/>
</dbReference>
<feature type="active site" description="Charge relay system" evidence="8 9">
    <location>
        <position position="532"/>
    </location>
</feature>
<dbReference type="PROSITE" id="PS00136">
    <property type="entry name" value="SUBTILASE_ASP"/>
    <property type="match status" value="1"/>
</dbReference>
<evidence type="ECO:0000259" key="12">
    <source>
        <dbReference type="PROSITE" id="PS50268"/>
    </source>
</evidence>
<feature type="active site" description="Charge relay system" evidence="8 9">
    <location>
        <position position="174"/>
    </location>
</feature>
<dbReference type="GO" id="GO:0016020">
    <property type="term" value="C:membrane"/>
    <property type="evidence" value="ECO:0007669"/>
    <property type="project" value="InterPro"/>
</dbReference>
<keyword evidence="14" id="KW-1185">Reference proteome</keyword>
<dbReference type="GO" id="GO:0006508">
    <property type="term" value="P:proteolysis"/>
    <property type="evidence" value="ECO:0007669"/>
    <property type="project" value="UniProtKB-KW"/>
</dbReference>
<reference evidence="13 14" key="1">
    <citation type="submission" date="2014-11" db="EMBL/GenBank/DDBJ databases">
        <title>Complete Genome Sequence of Pseudoalteromonas sp. Strain OCN003 Isolated from Kaneohe Bay, Oahu, Hawaii.</title>
        <authorList>
            <person name="Beurmann S."/>
            <person name="Videau P."/>
            <person name="Ushijima B."/>
            <person name="Smith A.M."/>
            <person name="Aeby G.S."/>
            <person name="Callahan S.M."/>
            <person name="Belcaid M."/>
        </authorList>
    </citation>
    <scope>NUCLEOTIDE SEQUENCE [LARGE SCALE GENOMIC DNA]</scope>
    <source>
        <strain evidence="13 14">OCN003</strain>
    </source>
</reference>
<dbReference type="InterPro" id="IPR023828">
    <property type="entry name" value="Peptidase_S8_Ser-AS"/>
</dbReference>
<dbReference type="InterPro" id="IPR036852">
    <property type="entry name" value="Peptidase_S8/S53_dom_sf"/>
</dbReference>
<evidence type="ECO:0000256" key="1">
    <source>
        <dbReference type="ARBA" id="ARBA00011073"/>
    </source>
</evidence>
<evidence type="ECO:0000256" key="6">
    <source>
        <dbReference type="ARBA" id="ARBA00022801"/>
    </source>
</evidence>
<dbReference type="InterPro" id="IPR046450">
    <property type="entry name" value="PA_dom_sf"/>
</dbReference>
<keyword evidence="7 9" id="KW-0720">Serine protease</keyword>
<name>A0A0A7EIQ1_9GAMM</name>
<dbReference type="STRING" id="1348114.OM33_15420"/>
<comment type="similarity">
    <text evidence="1 9 10">Belongs to the peptidase S8 family.</text>
</comment>
<dbReference type="RefSeq" id="WP_040134827.1">
    <property type="nucleotide sequence ID" value="NZ_CP009889.1"/>
</dbReference>
<evidence type="ECO:0000256" key="8">
    <source>
        <dbReference type="PIRSR" id="PIRSR615500-1"/>
    </source>
</evidence>
<dbReference type="OrthoDB" id="614750at2"/>
<evidence type="ECO:0000256" key="3">
    <source>
        <dbReference type="ARBA" id="ARBA00022525"/>
    </source>
</evidence>
<dbReference type="SUPFAM" id="SSF52743">
    <property type="entry name" value="Subtilisin-like"/>
    <property type="match status" value="1"/>
</dbReference>
<dbReference type="NCBIfam" id="TIGR03501">
    <property type="entry name" value="GlyGly_CTERM"/>
    <property type="match status" value="1"/>
</dbReference>
<evidence type="ECO:0000313" key="14">
    <source>
        <dbReference type="Proteomes" id="UP000030341"/>
    </source>
</evidence>
<dbReference type="Proteomes" id="UP000030341">
    <property type="component" value="Chromosome 2"/>
</dbReference>
<dbReference type="HOGENOM" id="CLU_278363_0_0_6"/>
<keyword evidence="5 11" id="KW-0732">Signal</keyword>
<dbReference type="PROSITE" id="PS00138">
    <property type="entry name" value="SUBTILASE_SER"/>
    <property type="match status" value="1"/>
</dbReference>
<dbReference type="Gene3D" id="3.50.30.30">
    <property type="match status" value="1"/>
</dbReference>
<dbReference type="CDD" id="cd11304">
    <property type="entry name" value="Cadherin_repeat"/>
    <property type="match status" value="1"/>
</dbReference>